<dbReference type="PANTHER" id="PTHR34980:SF2">
    <property type="entry name" value="INNER MEMBRANE PROTEIN YHAH-RELATED"/>
    <property type="match status" value="1"/>
</dbReference>
<organism evidence="2 3">
    <name type="scientific">Candidatus Eisenbergiella merdavium</name>
    <dbReference type="NCBI Taxonomy" id="2838551"/>
    <lineage>
        <taxon>Bacteria</taxon>
        <taxon>Bacillati</taxon>
        <taxon>Bacillota</taxon>
        <taxon>Clostridia</taxon>
        <taxon>Lachnospirales</taxon>
        <taxon>Lachnospiraceae</taxon>
        <taxon>Eisenbergiella</taxon>
    </lineage>
</organism>
<reference evidence="2" key="1">
    <citation type="journal article" date="2021" name="PeerJ">
        <title>Extensive microbial diversity within the chicken gut microbiome revealed by metagenomics and culture.</title>
        <authorList>
            <person name="Gilroy R."/>
            <person name="Ravi A."/>
            <person name="Getino M."/>
            <person name="Pursley I."/>
            <person name="Horton D.L."/>
            <person name="Alikhan N.F."/>
            <person name="Baker D."/>
            <person name="Gharbi K."/>
            <person name="Hall N."/>
            <person name="Watson M."/>
            <person name="Adriaenssens E.M."/>
            <person name="Foster-Nyarko E."/>
            <person name="Jarju S."/>
            <person name="Secka A."/>
            <person name="Antonio M."/>
            <person name="Oren A."/>
            <person name="Chaudhuri R.R."/>
            <person name="La Ragione R."/>
            <person name="Hildebrand F."/>
            <person name="Pallen M.J."/>
        </authorList>
    </citation>
    <scope>NUCLEOTIDE SEQUENCE</scope>
    <source>
        <strain evidence="2">USAMLcec2-132</strain>
    </source>
</reference>
<keyword evidence="1" id="KW-0472">Membrane</keyword>
<evidence type="ECO:0000313" key="2">
    <source>
        <dbReference type="EMBL" id="HJC22695.1"/>
    </source>
</evidence>
<dbReference type="Pfam" id="PF05656">
    <property type="entry name" value="DUF805"/>
    <property type="match status" value="1"/>
</dbReference>
<feature type="transmembrane region" description="Helical" evidence="1">
    <location>
        <begin position="85"/>
        <end position="114"/>
    </location>
</feature>
<dbReference type="EMBL" id="DWWS01000015">
    <property type="protein sequence ID" value="HJC22695.1"/>
    <property type="molecule type" value="Genomic_DNA"/>
</dbReference>
<feature type="transmembrane region" description="Helical" evidence="1">
    <location>
        <begin position="134"/>
        <end position="161"/>
    </location>
</feature>
<feature type="transmembrane region" description="Helical" evidence="1">
    <location>
        <begin position="56"/>
        <end position="73"/>
    </location>
</feature>
<reference evidence="2" key="2">
    <citation type="submission" date="2021-04" db="EMBL/GenBank/DDBJ databases">
        <authorList>
            <person name="Gilroy R."/>
        </authorList>
    </citation>
    <scope>NUCLEOTIDE SEQUENCE</scope>
    <source>
        <strain evidence="2">USAMLcec2-132</strain>
    </source>
</reference>
<dbReference type="InterPro" id="IPR008523">
    <property type="entry name" value="DUF805"/>
</dbReference>
<keyword evidence="1" id="KW-1133">Transmembrane helix</keyword>
<dbReference type="AlphaFoldDB" id="A0A9D2SPK7"/>
<evidence type="ECO:0000256" key="1">
    <source>
        <dbReference type="SAM" id="Phobius"/>
    </source>
</evidence>
<evidence type="ECO:0000313" key="3">
    <source>
        <dbReference type="Proteomes" id="UP000823891"/>
    </source>
</evidence>
<comment type="caution">
    <text evidence="2">The sequence shown here is derived from an EMBL/GenBank/DDBJ whole genome shotgun (WGS) entry which is preliminary data.</text>
</comment>
<keyword evidence="1" id="KW-0812">Transmembrane</keyword>
<sequence>MDNMIFATKDMFRKFFKFSGRLPRSGYWYAYAVYIILSAIVQSLDDILGLDFLDMILTVVFFVPLLSLSIRRLHDVGVSTAKAVVLYVVTSIAFLFFGFFLIIIVAAASVYFGLDLSGLISGFDAPVAAPDPSVMAGMSALIVIGLIFLLIALIISIYFLVKLCKKGEEKTNKYGKYLSWEDYRAENG</sequence>
<dbReference type="Proteomes" id="UP000823891">
    <property type="component" value="Unassembled WGS sequence"/>
</dbReference>
<proteinExistence type="predicted"/>
<protein>
    <submittedName>
        <fullName evidence="2">DUF805 domain-containing protein</fullName>
    </submittedName>
</protein>
<dbReference type="PANTHER" id="PTHR34980">
    <property type="entry name" value="INNER MEMBRANE PROTEIN-RELATED-RELATED"/>
    <property type="match status" value="1"/>
</dbReference>
<feature type="transmembrane region" description="Helical" evidence="1">
    <location>
        <begin position="26"/>
        <end position="44"/>
    </location>
</feature>
<accession>A0A9D2SPK7</accession>
<dbReference type="GO" id="GO:0005886">
    <property type="term" value="C:plasma membrane"/>
    <property type="evidence" value="ECO:0007669"/>
    <property type="project" value="TreeGrafter"/>
</dbReference>
<name>A0A9D2SPK7_9FIRM</name>
<gene>
    <name evidence="2" type="ORF">H9761_03205</name>
</gene>